<keyword evidence="2" id="KW-1185">Reference proteome</keyword>
<dbReference type="KEGG" id="ome:OLMES_4966"/>
<reference evidence="1 2" key="1">
    <citation type="submission" date="2017-05" db="EMBL/GenBank/DDBJ databases">
        <title>Genomic insights into alkan degradation activity of Oleiphilus messinensis.</title>
        <authorList>
            <person name="Kozyavkin S.A."/>
            <person name="Slesarev A.I."/>
            <person name="Golyshin P.N."/>
            <person name="Korzhenkov A."/>
            <person name="Golyshina O.N."/>
            <person name="Toshchakov S.V."/>
        </authorList>
    </citation>
    <scope>NUCLEOTIDE SEQUENCE [LARGE SCALE GENOMIC DNA]</scope>
    <source>
        <strain evidence="1 2">ME102</strain>
    </source>
</reference>
<sequence>MASQFDISQGQQGDGLEGLTLSAIEELKKAMTEARERVKNRGRGGFPVYVGKDILWRRGFR</sequence>
<protein>
    <submittedName>
        <fullName evidence="1">Uncharacterized protein</fullName>
    </submittedName>
</protein>
<gene>
    <name evidence="1" type="ORF">OLMES_4966</name>
</gene>
<dbReference type="RefSeq" id="WP_087463674.1">
    <property type="nucleotide sequence ID" value="NZ_CP021425.1"/>
</dbReference>
<evidence type="ECO:0000313" key="2">
    <source>
        <dbReference type="Proteomes" id="UP000196027"/>
    </source>
</evidence>
<dbReference type="Proteomes" id="UP000196027">
    <property type="component" value="Chromosome"/>
</dbReference>
<organism evidence="1 2">
    <name type="scientific">Oleiphilus messinensis</name>
    <dbReference type="NCBI Taxonomy" id="141451"/>
    <lineage>
        <taxon>Bacteria</taxon>
        <taxon>Pseudomonadati</taxon>
        <taxon>Pseudomonadota</taxon>
        <taxon>Gammaproteobacteria</taxon>
        <taxon>Oceanospirillales</taxon>
        <taxon>Oleiphilaceae</taxon>
        <taxon>Oleiphilus</taxon>
    </lineage>
</organism>
<name>A0A1Y0IHQ4_9GAMM</name>
<proteinExistence type="predicted"/>
<accession>A0A1Y0IHQ4</accession>
<evidence type="ECO:0000313" key="1">
    <source>
        <dbReference type="EMBL" id="ARU58953.1"/>
    </source>
</evidence>
<dbReference type="EMBL" id="CP021425">
    <property type="protein sequence ID" value="ARU58953.1"/>
    <property type="molecule type" value="Genomic_DNA"/>
</dbReference>
<dbReference type="AlphaFoldDB" id="A0A1Y0IHQ4"/>